<evidence type="ECO:0000313" key="10">
    <source>
        <dbReference type="Proteomes" id="UP001167796"/>
    </source>
</evidence>
<comment type="caution">
    <text evidence="9">The sequence shown here is derived from an EMBL/GenBank/DDBJ whole genome shotgun (WGS) entry which is preliminary data.</text>
</comment>
<evidence type="ECO:0000256" key="3">
    <source>
        <dbReference type="ARBA" id="ARBA00022729"/>
    </source>
</evidence>
<dbReference type="NCBIfam" id="TIGR04183">
    <property type="entry name" value="Por_Secre_tail"/>
    <property type="match status" value="1"/>
</dbReference>
<feature type="signal peptide" evidence="6">
    <location>
        <begin position="1"/>
        <end position="20"/>
    </location>
</feature>
<accession>A0ABT9ABF1</accession>
<keyword evidence="3 6" id="KW-0732">Signal</keyword>
<evidence type="ECO:0000256" key="1">
    <source>
        <dbReference type="ARBA" id="ARBA00009693"/>
    </source>
</evidence>
<proteinExistence type="inferred from homology"/>
<dbReference type="Gene3D" id="2.60.120.380">
    <property type="match status" value="1"/>
</dbReference>
<evidence type="ECO:0000256" key="6">
    <source>
        <dbReference type="SAM" id="SignalP"/>
    </source>
</evidence>
<evidence type="ECO:0000259" key="8">
    <source>
        <dbReference type="Pfam" id="PF18962"/>
    </source>
</evidence>
<dbReference type="InterPro" id="IPR044934">
    <property type="entry name" value="Streptopain_sf"/>
</dbReference>
<comment type="similarity">
    <text evidence="1">Belongs to the peptidase C10 family.</text>
</comment>
<evidence type="ECO:0000256" key="2">
    <source>
        <dbReference type="ARBA" id="ARBA00022670"/>
    </source>
</evidence>
<dbReference type="GO" id="GO:0006508">
    <property type="term" value="P:proteolysis"/>
    <property type="evidence" value="ECO:0007669"/>
    <property type="project" value="UniProtKB-KW"/>
</dbReference>
<dbReference type="InterPro" id="IPR026444">
    <property type="entry name" value="Secre_tail"/>
</dbReference>
<feature type="chain" id="PRO_5047257107" evidence="6">
    <location>
        <begin position="21"/>
        <end position="882"/>
    </location>
</feature>
<keyword evidence="10" id="KW-1185">Reference proteome</keyword>
<feature type="domain" description="Secretion system C-terminal sorting" evidence="8">
    <location>
        <begin position="806"/>
        <end position="880"/>
    </location>
</feature>
<keyword evidence="5" id="KW-0788">Thiol protease</keyword>
<reference evidence="9" key="1">
    <citation type="submission" date="2023-07" db="EMBL/GenBank/DDBJ databases">
        <authorList>
            <person name="Kim M.K."/>
        </authorList>
    </citation>
    <scope>NUCLEOTIDE SEQUENCE</scope>
    <source>
        <strain evidence="9">M29</strain>
    </source>
</reference>
<dbReference type="InterPro" id="IPR000200">
    <property type="entry name" value="Peptidase_C10"/>
</dbReference>
<dbReference type="InterPro" id="IPR025896">
    <property type="entry name" value="Spi_Prtas-inh"/>
</dbReference>
<organism evidence="9 10">
    <name type="scientific">Hymenobacter mellowenesis</name>
    <dbReference type="NCBI Taxonomy" id="3063995"/>
    <lineage>
        <taxon>Bacteria</taxon>
        <taxon>Pseudomonadati</taxon>
        <taxon>Bacteroidota</taxon>
        <taxon>Cytophagia</taxon>
        <taxon>Cytophagales</taxon>
        <taxon>Hymenobacteraceae</taxon>
        <taxon>Hymenobacter</taxon>
    </lineage>
</organism>
<feature type="domain" description="Spi protease inhibitor" evidence="7">
    <location>
        <begin position="20"/>
        <end position="126"/>
    </location>
</feature>
<sequence length="882" mass="91713">MKKTLLLLWALLTLLGRAGAAPVDEATAQRAGRAFLATHTERGLPAAAGLALAYRAELAPAAFAPGAPKPAPAFYVFTLSGAAPGFVLVAGDDQVTPILGYSDQSGFDPARLAPQVAKWLEGYRADIGRVVSNHVPATADIRAAWQELLGGAPAPAGRSASSTAVNPLVATRWNQSPYYNDLCPYDNAGGGRSVTGCVATAMAQVMKFWNYPATGAGFHSYNTTSLGTLSANFGTTTYQWTAMPNAVTAANPAVATLMYHAGVSVDMGYSANSSNAYVISAATNVPHCAEYALKTYFGYRPTMQGILRSAYTDAQWLALMKAEFDASRPVVYAGFGTGGGHCFVADGYDNNNFLHFNWGWGGAYDGYFQINALNPAGLGTGGGSGGYNSNQQAIIGIQPPAGTTPGGGTTTPTATIALNNTVAPSATTLAYGQAFSISTNLINTGTAAFAGDYCAAVFDLNNALVDYVETKTGQNLSAGYTYTGNLSFSTTGLFSVLPGTYRVGVFYRPSGGNWLLVGDRNSYTNLPQITVGNVNAVRLNSAITPTPTTFTQGQAAAVNLNILNAGTTTFTGQYAVGLYNLDGTFVQTINTYTETTGLPAGYTYSAPYLTLSTTAVTAAPGTYLLAVLHKPAGATAFQLTGSGTFQNPVRVTVQAAALAADAFEPNNSAAAAAVLPVTFSGSTAARSTAGSNCHLTSDVDYYAVNLPAGYRYSITARLHDSYNSANGQTYSLDALFSYSTDGGTTWSTTYDDVMPAPIVLPNGGQLMVKVAPYFAGNIGTYLFDMALSRSNVSATAPPALAAQIGLYPNPARDLVNVDLRGFAGTATALRLLSSTGQVAYETNRLSTAAPLALPLRGLAAGLYLVQFETSAGRITRKIAVNP</sequence>
<dbReference type="Gene3D" id="3.90.70.50">
    <property type="entry name" value="Peptidase C10, streptopain"/>
    <property type="match status" value="1"/>
</dbReference>
<dbReference type="SUPFAM" id="SSF54001">
    <property type="entry name" value="Cysteine proteinases"/>
    <property type="match status" value="1"/>
</dbReference>
<dbReference type="Pfam" id="PF13734">
    <property type="entry name" value="Inhibitor_I69"/>
    <property type="match status" value="1"/>
</dbReference>
<dbReference type="InterPro" id="IPR038765">
    <property type="entry name" value="Papain-like_cys_pep_sf"/>
</dbReference>
<keyword evidence="2 9" id="KW-0645">Protease</keyword>
<dbReference type="PRINTS" id="PR00797">
    <property type="entry name" value="STREPTOPAIN"/>
</dbReference>
<dbReference type="Proteomes" id="UP001167796">
    <property type="component" value="Unassembled WGS sequence"/>
</dbReference>
<protein>
    <submittedName>
        <fullName evidence="9">Thiol protease/hemagglutinin PrtT</fullName>
    </submittedName>
</protein>
<evidence type="ECO:0000256" key="5">
    <source>
        <dbReference type="ARBA" id="ARBA00022807"/>
    </source>
</evidence>
<evidence type="ECO:0000313" key="9">
    <source>
        <dbReference type="EMBL" id="MDO7847183.1"/>
    </source>
</evidence>
<dbReference type="EMBL" id="JAUQSX010000006">
    <property type="protein sequence ID" value="MDO7847183.1"/>
    <property type="molecule type" value="Genomic_DNA"/>
</dbReference>
<dbReference type="GO" id="GO:0008233">
    <property type="term" value="F:peptidase activity"/>
    <property type="evidence" value="ECO:0007669"/>
    <property type="project" value="UniProtKB-KW"/>
</dbReference>
<keyword evidence="4" id="KW-0378">Hydrolase</keyword>
<gene>
    <name evidence="9" type="ORF">Q5H92_12495</name>
</gene>
<evidence type="ECO:0000256" key="4">
    <source>
        <dbReference type="ARBA" id="ARBA00022801"/>
    </source>
</evidence>
<dbReference type="Pfam" id="PF18962">
    <property type="entry name" value="Por_Secre_tail"/>
    <property type="match status" value="1"/>
</dbReference>
<name>A0ABT9ABF1_9BACT</name>
<evidence type="ECO:0000259" key="7">
    <source>
        <dbReference type="Pfam" id="PF13734"/>
    </source>
</evidence>
<dbReference type="Pfam" id="PF01640">
    <property type="entry name" value="Peptidase_C10"/>
    <property type="match status" value="1"/>
</dbReference>
<dbReference type="RefSeq" id="WP_305011863.1">
    <property type="nucleotide sequence ID" value="NZ_JAUQSX010000006.1"/>
</dbReference>